<dbReference type="CDD" id="cd00009">
    <property type="entry name" value="AAA"/>
    <property type="match status" value="1"/>
</dbReference>
<dbReference type="FunFam" id="3.40.50.720:FF:000363">
    <property type="entry name" value="D-isomer specific 2-hydroxyacid dehydrogenase"/>
    <property type="match status" value="1"/>
</dbReference>
<dbReference type="GO" id="GO:0005737">
    <property type="term" value="C:cytoplasm"/>
    <property type="evidence" value="ECO:0007669"/>
    <property type="project" value="TreeGrafter"/>
</dbReference>
<sequence length="1624" mass="180940">MNPAEFTDKTNEYLRNAEDMAEEFGHSQLTPLHVAYALFDDKNGTAKRVAELVHGNVAGFQQDVMLQLKKLPKQTPAPESIGADSALMKMLKYAHKMRKDMKDSHLAADHLVMALYNNSQVASLLKSNQMDENQVKDAVQKMRGGRPVTSASAEENYDALNKYGQNLVELAEAGKIDPVIGRDEEIRRVIRILSRRTKNNPVLIGEPGVGKTAIVEGLARRIVVGDVPDSLNCKLISLDMGALIAGAKYRGEFEERLKAVLKEVKDSDGKIILFIDEMHLILGAGQTSGAMDAANLLKPMLARGELRCIGATTLDEYREHVEKDKAFERRFQQVMVKEPSVPDTVSILRGLKERYESHHGVQIMDAALVAAAKLADRYIKERFMPDKAIDIIDEACANVRVQLDSQPEVIDELERRQLQLQVEATALAKEKDEMSKQRLKKVQEELNKIQDELSPLILRHEAEKARVNEIRQLREKLQHLQLKAEQAERNQDLQTASDLQYYAIPDVKRRIAAAEETKKREDEDEMQHKMVEEVVREDQICEVVARWTGIPVSRLTSSMGDRLMHLEERIHKRVVGQDEAVKAVCDAVLRSRAGLARSGQPTGSFLFLGPTGVGKTELAKALAYELFDDDKHMVRIDMSEYMEEHTVSRLIGAPPGFVGYQESGQLTEAVRRNPYNVVLLDEIEKAHPKVLNILLQVLDDGRLTDSHGRTVDFANTVIIMTSNIGAEHLLFENGLSPRASKKIKTENDFVDTESESKREFAKQRELVLQQLRRTVRPELLNRLDDIVVFEPLGRKELRQIVMLQFESVINRLKESQISVNVTTPALDVILDESYEPQYGARPIKRYIEKHIVTDLSKLIISGQLHAKSHVEISEISGKLSFDVSQPMDADVEMAPINFVPFLHLPASAYVFLQPQFTMVQSRKIVCQKLSTDFRECTAIVPFTVPALKQGEVLVQTKYCGINASDINYTNGAYLPGVQPPFDCGFEALGIVLEVGPGVTKLKMGDAVASTSYGAFAEHLVAKERFLVKVPAAVPEVLPIIVCGLTASMALEYVGNMKHGETVLITAAAGATGQFAVQLAKLAGNHVIGTCSSPDKVEYLRSIGCDRPINYREEKVYDVLKKEYPRGVDLVFESVGGEMFEACVNNIARRGRIIVIGAIAGYQDSSTWKHKPNKATTPLPSKLLAKSASVRGFFYNDFFRESHAHTKKLTTLVQRGVLNAGVDPANFYGLEDIPNAIDYMYERKNIGKIVLRVPVITFKEGLADAVKQRLLAADSPARALFQAGGLEFVTLPLPTFPSSHGVPAAAPGDKVDAEKAELVESKWELTEDQQEVLAEATIVLGDAHNCAPLLLTPETGLPKNMQHLLKNVQWVQGTYAGVEQYLKRREPGTSPPSFQLTRACGINGLAQYVFGWVVTFERKFHEAYAMQKQKVFAHQALRYRPFQTVTVGILGLGAIGQAIGTLAKLAGFNVVGFKRKLRGDEDEVFKNCAHRVSTDLDEVLRTSDYIVSILPSTPATKYLLTEANLHLCSEKKPVFINVGRGDVISEQTIVQALDSHWFSKAVVDVFEKEPLPEDSQLWDHPKVFMTPHVAAYCFNEDVADVFVPNLDAYIASRSLQYLVDWVSGY</sequence>
<dbReference type="Pfam" id="PF17871">
    <property type="entry name" value="AAA_lid_9"/>
    <property type="match status" value="1"/>
</dbReference>
<evidence type="ECO:0000256" key="3">
    <source>
        <dbReference type="ARBA" id="ARBA00022741"/>
    </source>
</evidence>
<dbReference type="CDD" id="cd19499">
    <property type="entry name" value="RecA-like_ClpB_Hsp104-like"/>
    <property type="match status" value="1"/>
</dbReference>
<protein>
    <recommendedName>
        <fullName evidence="9">Clp R domain-containing protein</fullName>
    </recommendedName>
</protein>
<reference evidence="10" key="1">
    <citation type="submission" date="2021-01" db="EMBL/GenBank/DDBJ databases">
        <title>Phytophthora aleatoria, a newly-described species from Pinus radiata is distinct from Phytophthora cactorum isolates based on comparative genomics.</title>
        <authorList>
            <person name="Mcdougal R."/>
            <person name="Panda P."/>
            <person name="Williams N."/>
            <person name="Studholme D.J."/>
        </authorList>
    </citation>
    <scope>NUCLEOTIDE SEQUENCE</scope>
    <source>
        <strain evidence="10">NZFS 4037</strain>
    </source>
</reference>
<dbReference type="InterPro" id="IPR050130">
    <property type="entry name" value="ClpA_ClpB"/>
</dbReference>
<dbReference type="InterPro" id="IPR018368">
    <property type="entry name" value="ClpA/B_CS1"/>
</dbReference>
<accession>A0A8J5J7B2</accession>
<dbReference type="PROSITE" id="PS00870">
    <property type="entry name" value="CLPAB_1"/>
    <property type="match status" value="1"/>
</dbReference>
<dbReference type="GO" id="GO:0016491">
    <property type="term" value="F:oxidoreductase activity"/>
    <property type="evidence" value="ECO:0007669"/>
    <property type="project" value="UniProtKB-KW"/>
</dbReference>
<dbReference type="GO" id="GO:0051287">
    <property type="term" value="F:NAD binding"/>
    <property type="evidence" value="ECO:0007669"/>
    <property type="project" value="InterPro"/>
</dbReference>
<dbReference type="InterPro" id="IPR028299">
    <property type="entry name" value="ClpA/B_CS2"/>
</dbReference>
<keyword evidence="8" id="KW-0175">Coiled coil</keyword>
<dbReference type="InterPro" id="IPR020843">
    <property type="entry name" value="ER"/>
</dbReference>
<dbReference type="InterPro" id="IPR003959">
    <property type="entry name" value="ATPase_AAA_core"/>
</dbReference>
<dbReference type="InterPro" id="IPR041546">
    <property type="entry name" value="ClpA/ClpB_AAA_lid"/>
</dbReference>
<dbReference type="CDD" id="cd05300">
    <property type="entry name" value="2-Hacid_dh_1"/>
    <property type="match status" value="1"/>
</dbReference>
<evidence type="ECO:0000259" key="9">
    <source>
        <dbReference type="PROSITE" id="PS51903"/>
    </source>
</evidence>
<keyword evidence="5" id="KW-0560">Oxidoreductase</keyword>
<dbReference type="InterPro" id="IPR029752">
    <property type="entry name" value="D-isomer_DH_CS1"/>
</dbReference>
<dbReference type="PROSITE" id="PS51903">
    <property type="entry name" value="CLP_R"/>
    <property type="match status" value="1"/>
</dbReference>
<gene>
    <name evidence="10" type="ORF">JG688_00000881</name>
</gene>
<dbReference type="FunFam" id="3.40.50.300:FF:000010">
    <property type="entry name" value="Chaperone clpB 1, putative"/>
    <property type="match status" value="1"/>
</dbReference>
<dbReference type="Pfam" id="PF02826">
    <property type="entry name" value="2-Hacid_dh_C"/>
    <property type="match status" value="1"/>
</dbReference>
<proteinExistence type="inferred from homology"/>
<dbReference type="InterPro" id="IPR003593">
    <property type="entry name" value="AAA+_ATPase"/>
</dbReference>
<dbReference type="Pfam" id="PF00004">
    <property type="entry name" value="AAA"/>
    <property type="match status" value="1"/>
</dbReference>
<dbReference type="PANTHER" id="PTHR11638">
    <property type="entry name" value="ATP-DEPENDENT CLP PROTEASE"/>
    <property type="match status" value="1"/>
</dbReference>
<evidence type="ECO:0000313" key="11">
    <source>
        <dbReference type="Proteomes" id="UP000709295"/>
    </source>
</evidence>
<dbReference type="Pfam" id="PF10431">
    <property type="entry name" value="ClpB_D2-small"/>
    <property type="match status" value="1"/>
</dbReference>
<dbReference type="InterPro" id="IPR013149">
    <property type="entry name" value="ADH-like_C"/>
</dbReference>
<dbReference type="InterPro" id="IPR004176">
    <property type="entry name" value="Clp_R_N"/>
</dbReference>
<comment type="caution">
    <text evidence="10">The sequence shown here is derived from an EMBL/GenBank/DDBJ whole genome shotgun (WGS) entry which is preliminary data.</text>
</comment>
<evidence type="ECO:0000313" key="10">
    <source>
        <dbReference type="EMBL" id="KAG6976916.1"/>
    </source>
</evidence>
<keyword evidence="3" id="KW-0547">Nucleotide-binding</keyword>
<name>A0A8J5J7B2_9STRA</name>
<evidence type="ECO:0000256" key="4">
    <source>
        <dbReference type="ARBA" id="ARBA00022840"/>
    </source>
</evidence>
<dbReference type="EMBL" id="JAENGY010000017">
    <property type="protein sequence ID" value="KAG6976916.1"/>
    <property type="molecule type" value="Genomic_DNA"/>
</dbReference>
<dbReference type="GO" id="GO:0034605">
    <property type="term" value="P:cellular response to heat"/>
    <property type="evidence" value="ECO:0007669"/>
    <property type="project" value="TreeGrafter"/>
</dbReference>
<dbReference type="GO" id="GO:0005524">
    <property type="term" value="F:ATP binding"/>
    <property type="evidence" value="ECO:0007669"/>
    <property type="project" value="UniProtKB-KW"/>
</dbReference>
<dbReference type="Pfam" id="PF07724">
    <property type="entry name" value="AAA_2"/>
    <property type="match status" value="1"/>
</dbReference>
<evidence type="ECO:0000256" key="8">
    <source>
        <dbReference type="SAM" id="Coils"/>
    </source>
</evidence>
<dbReference type="CDD" id="cd08250">
    <property type="entry name" value="Mgc45594_like"/>
    <property type="match status" value="1"/>
</dbReference>
<feature type="coiled-coil region" evidence="8">
    <location>
        <begin position="410"/>
        <end position="490"/>
    </location>
</feature>
<dbReference type="SMART" id="SM01086">
    <property type="entry name" value="ClpB_D2-small"/>
    <property type="match status" value="1"/>
</dbReference>
<dbReference type="InterPro" id="IPR006140">
    <property type="entry name" value="D-isomer_DH_NAD-bd"/>
</dbReference>
<evidence type="ECO:0000256" key="1">
    <source>
        <dbReference type="ARBA" id="ARBA00008675"/>
    </source>
</evidence>
<dbReference type="InterPro" id="IPR013154">
    <property type="entry name" value="ADH-like_N"/>
</dbReference>
<dbReference type="PROSITE" id="PS00871">
    <property type="entry name" value="CLPAB_2"/>
    <property type="match status" value="1"/>
</dbReference>
<dbReference type="Pfam" id="PF00107">
    <property type="entry name" value="ADH_zinc_N"/>
    <property type="match status" value="1"/>
</dbReference>
<evidence type="ECO:0000256" key="7">
    <source>
        <dbReference type="PROSITE-ProRule" id="PRU01251"/>
    </source>
</evidence>
<dbReference type="PROSITE" id="PS00065">
    <property type="entry name" value="D_2_HYDROXYACID_DH_1"/>
    <property type="match status" value="1"/>
</dbReference>
<dbReference type="Pfam" id="PF02861">
    <property type="entry name" value="Clp_N"/>
    <property type="match status" value="1"/>
</dbReference>
<keyword evidence="2 7" id="KW-0677">Repeat</keyword>
<evidence type="ECO:0000256" key="5">
    <source>
        <dbReference type="ARBA" id="ARBA00023002"/>
    </source>
</evidence>
<evidence type="ECO:0000256" key="2">
    <source>
        <dbReference type="ARBA" id="ARBA00022737"/>
    </source>
</evidence>
<organism evidence="10 11">
    <name type="scientific">Phytophthora aleatoria</name>
    <dbReference type="NCBI Taxonomy" id="2496075"/>
    <lineage>
        <taxon>Eukaryota</taxon>
        <taxon>Sar</taxon>
        <taxon>Stramenopiles</taxon>
        <taxon>Oomycota</taxon>
        <taxon>Peronosporomycetes</taxon>
        <taxon>Peronosporales</taxon>
        <taxon>Peronosporaceae</taxon>
        <taxon>Phytophthora</taxon>
    </lineage>
</organism>
<dbReference type="GO" id="GO:0016887">
    <property type="term" value="F:ATP hydrolysis activity"/>
    <property type="evidence" value="ECO:0007669"/>
    <property type="project" value="InterPro"/>
</dbReference>
<dbReference type="InterPro" id="IPR019489">
    <property type="entry name" value="Clp_ATPase_C"/>
</dbReference>
<dbReference type="FunFam" id="3.40.50.720:FF:000121">
    <property type="entry name" value="Prostaglandin reductase 2"/>
    <property type="match status" value="1"/>
</dbReference>
<dbReference type="SMART" id="SM00382">
    <property type="entry name" value="AAA"/>
    <property type="match status" value="2"/>
</dbReference>
<feature type="domain" description="Clp R" evidence="9">
    <location>
        <begin position="3"/>
        <end position="145"/>
    </location>
</feature>
<dbReference type="PANTHER" id="PTHR11638:SF18">
    <property type="entry name" value="HEAT SHOCK PROTEIN 104"/>
    <property type="match status" value="1"/>
</dbReference>
<keyword evidence="11" id="KW-1185">Reference proteome</keyword>
<comment type="similarity">
    <text evidence="1">Belongs to the ClpA/ClpB family.</text>
</comment>
<dbReference type="FunFam" id="3.40.50.300:FF:000120">
    <property type="entry name" value="ATP-dependent chaperone ClpB"/>
    <property type="match status" value="1"/>
</dbReference>
<keyword evidence="6" id="KW-0143">Chaperone</keyword>
<dbReference type="Proteomes" id="UP000709295">
    <property type="component" value="Unassembled WGS sequence"/>
</dbReference>
<evidence type="ECO:0000256" key="6">
    <source>
        <dbReference type="ARBA" id="ARBA00023186"/>
    </source>
</evidence>
<keyword evidence="4" id="KW-0067">ATP-binding</keyword>
<dbReference type="FunFam" id="3.40.50.300:FF:000025">
    <property type="entry name" value="ATP-dependent Clp protease subunit"/>
    <property type="match status" value="1"/>
</dbReference>
<dbReference type="SMART" id="SM00829">
    <property type="entry name" value="PKS_ER"/>
    <property type="match status" value="1"/>
</dbReference>
<dbReference type="Pfam" id="PF08240">
    <property type="entry name" value="ADH_N"/>
    <property type="match status" value="1"/>
</dbReference>